<dbReference type="InterPro" id="IPR036312">
    <property type="entry name" value="Bifun_inhib/LTP/seed_sf"/>
</dbReference>
<evidence type="ECO:0000256" key="1">
    <source>
        <dbReference type="ARBA" id="ARBA00008965"/>
    </source>
</evidence>
<keyword evidence="2" id="KW-0732">Signal</keyword>
<gene>
    <name evidence="4" type="ORF">TAV2_LOCUS20330</name>
</gene>
<dbReference type="CDD" id="cd01958">
    <property type="entry name" value="HPS_like"/>
    <property type="match status" value="1"/>
</dbReference>
<dbReference type="AlphaFoldDB" id="A0AAU9STY1"/>
<dbReference type="InterPro" id="IPR051636">
    <property type="entry name" value="Plant_LTP/defense-related"/>
</dbReference>
<dbReference type="Pfam" id="PF14547">
    <property type="entry name" value="Hydrophob_seed"/>
    <property type="match status" value="1"/>
</dbReference>
<dbReference type="InterPro" id="IPR016140">
    <property type="entry name" value="Bifunc_inhib/LTP/seed_store"/>
</dbReference>
<feature type="signal peptide" evidence="2">
    <location>
        <begin position="1"/>
        <end position="25"/>
    </location>
</feature>
<dbReference type="SUPFAM" id="SSF47699">
    <property type="entry name" value="Bifunctional inhibitor/lipid-transfer protein/seed storage 2S albumin"/>
    <property type="match status" value="1"/>
</dbReference>
<evidence type="ECO:0000313" key="5">
    <source>
        <dbReference type="Proteomes" id="UP000836841"/>
    </source>
</evidence>
<dbReference type="PROSITE" id="PS51257">
    <property type="entry name" value="PROKAR_LIPOPROTEIN"/>
    <property type="match status" value="1"/>
</dbReference>
<proteinExistence type="inferred from homology"/>
<reference evidence="4 5" key="1">
    <citation type="submission" date="2022-03" db="EMBL/GenBank/DDBJ databases">
        <authorList>
            <person name="Nunn A."/>
            <person name="Chopra R."/>
            <person name="Nunn A."/>
            <person name="Contreras Garrido A."/>
        </authorList>
    </citation>
    <scope>NUCLEOTIDE SEQUENCE [LARGE SCALE GENOMIC DNA]</scope>
</reference>
<name>A0AAU9STY1_THLAR</name>
<dbReference type="InterPro" id="IPR027923">
    <property type="entry name" value="Hydrophob_seed_dom"/>
</dbReference>
<accession>A0AAU9STY1</accession>
<dbReference type="SMART" id="SM00499">
    <property type="entry name" value="AAI"/>
    <property type="match status" value="1"/>
</dbReference>
<protein>
    <recommendedName>
        <fullName evidence="3">Bifunctional inhibitor/plant lipid transfer protein/seed storage helical domain-containing protein</fullName>
    </recommendedName>
</protein>
<dbReference type="PANTHER" id="PTHR31731">
    <property type="match status" value="1"/>
</dbReference>
<evidence type="ECO:0000259" key="3">
    <source>
        <dbReference type="SMART" id="SM00499"/>
    </source>
</evidence>
<keyword evidence="5" id="KW-1185">Reference proteome</keyword>
<feature type="chain" id="PRO_5043403980" description="Bifunctional inhibitor/plant lipid transfer protein/seed storage helical domain-containing protein" evidence="2">
    <location>
        <begin position="26"/>
        <end position="236"/>
    </location>
</feature>
<feature type="domain" description="Bifunctional inhibitor/plant lipid transfer protein/seed storage helical" evidence="3">
    <location>
        <begin position="46"/>
        <end position="122"/>
    </location>
</feature>
<dbReference type="Gene3D" id="1.10.110.10">
    <property type="entry name" value="Plant lipid-transfer and hydrophobic proteins"/>
    <property type="match status" value="1"/>
</dbReference>
<organism evidence="4 5">
    <name type="scientific">Thlaspi arvense</name>
    <name type="common">Field penny-cress</name>
    <dbReference type="NCBI Taxonomy" id="13288"/>
    <lineage>
        <taxon>Eukaryota</taxon>
        <taxon>Viridiplantae</taxon>
        <taxon>Streptophyta</taxon>
        <taxon>Embryophyta</taxon>
        <taxon>Tracheophyta</taxon>
        <taxon>Spermatophyta</taxon>
        <taxon>Magnoliopsida</taxon>
        <taxon>eudicotyledons</taxon>
        <taxon>Gunneridae</taxon>
        <taxon>Pentapetalae</taxon>
        <taxon>rosids</taxon>
        <taxon>malvids</taxon>
        <taxon>Brassicales</taxon>
        <taxon>Brassicaceae</taxon>
        <taxon>Thlaspideae</taxon>
        <taxon>Thlaspi</taxon>
    </lineage>
</organism>
<dbReference type="EMBL" id="OU466862">
    <property type="protein sequence ID" value="CAH2071477.1"/>
    <property type="molecule type" value="Genomic_DNA"/>
</dbReference>
<sequence length="236" mass="25059">MASKTSSSLILFLTFNILFFTLTTACGGGCSSTPKPKPKPKPTPSCPRDTLQLGVCANVLKDLLKIQLGKPPVKPCCSLLKGLVDLEAAACLCTALKANVLGIKLNVPVSLTLLLNKAATRCDESHTLKITLNRCPNHTRAAATVSDQAGASAYVSISVRRSVCESTPSRRVLDYAVPFTVASDLMLQVTAIIRELFLCYLSSKLRPFCLFSVVGVATSLSVLQAFSSPLLVTIGV</sequence>
<evidence type="ECO:0000256" key="2">
    <source>
        <dbReference type="SAM" id="SignalP"/>
    </source>
</evidence>
<comment type="similarity">
    <text evidence="1">Belongs to the plant LTP family. PEARLI1 subfamily.</text>
</comment>
<dbReference type="Proteomes" id="UP000836841">
    <property type="component" value="Chromosome 6"/>
</dbReference>
<evidence type="ECO:0000313" key="4">
    <source>
        <dbReference type="EMBL" id="CAH2071477.1"/>
    </source>
</evidence>